<evidence type="ECO:0000313" key="4">
    <source>
        <dbReference type="Proteomes" id="UP000250266"/>
    </source>
</evidence>
<sequence length="293" mass="32894">MNPPGAKPRGFQVRSPSAIPPKKPNTASSKAELADTSFDKELEETIADPKGSPIAGLGNPQRKLLTFRSDAQGNPQTTLHPANEVLAKFGVVVLYPTELMDFQTRFGFGHLAIIDLRENDATAQNQQIPDVLHFPLANQSAIDHGNIEFWESQTVRVGQCYPFNLIEKHKGVCFHCDFTQTRTPRVAQNYAQALGEARKQKVFVIMGGFMHYQRLAKDPGAGLQAIHKRKLIIDWDAKSPKDEPSYNKMYPQLSENLKLFQKEKAQKEKSQVGKSQNEKLSNENQMGYKFVTK</sequence>
<name>A0A8E2J9F2_9PEZI</name>
<feature type="compositionally biased region" description="Basic and acidic residues" evidence="1">
    <location>
        <begin position="264"/>
        <end position="281"/>
    </location>
</feature>
<dbReference type="Gene3D" id="3.40.250.10">
    <property type="entry name" value="Rhodanese-like domain"/>
    <property type="match status" value="1"/>
</dbReference>
<proteinExistence type="predicted"/>
<evidence type="ECO:0000259" key="2">
    <source>
        <dbReference type="PROSITE" id="PS50206"/>
    </source>
</evidence>
<protein>
    <recommendedName>
        <fullName evidence="2">Rhodanese domain-containing protein</fullName>
    </recommendedName>
</protein>
<evidence type="ECO:0000313" key="3">
    <source>
        <dbReference type="EMBL" id="OCK74207.1"/>
    </source>
</evidence>
<dbReference type="InterPro" id="IPR036873">
    <property type="entry name" value="Rhodanese-like_dom_sf"/>
</dbReference>
<feature type="region of interest" description="Disordered" evidence="1">
    <location>
        <begin position="1"/>
        <end position="40"/>
    </location>
</feature>
<keyword evidence="4" id="KW-1185">Reference proteome</keyword>
<dbReference type="EMBL" id="KV745531">
    <property type="protein sequence ID" value="OCK74207.1"/>
    <property type="molecule type" value="Genomic_DNA"/>
</dbReference>
<feature type="domain" description="Rhodanese" evidence="2">
    <location>
        <begin position="107"/>
        <end position="221"/>
    </location>
</feature>
<gene>
    <name evidence="3" type="ORF">K432DRAFT_447425</name>
</gene>
<dbReference type="InterPro" id="IPR001763">
    <property type="entry name" value="Rhodanese-like_dom"/>
</dbReference>
<dbReference type="Proteomes" id="UP000250266">
    <property type="component" value="Unassembled WGS sequence"/>
</dbReference>
<reference evidence="3 4" key="1">
    <citation type="journal article" date="2016" name="Nat. Commun.">
        <title>Ectomycorrhizal ecology is imprinted in the genome of the dominant symbiotic fungus Cenococcum geophilum.</title>
        <authorList>
            <consortium name="DOE Joint Genome Institute"/>
            <person name="Peter M."/>
            <person name="Kohler A."/>
            <person name="Ohm R.A."/>
            <person name="Kuo A."/>
            <person name="Krutzmann J."/>
            <person name="Morin E."/>
            <person name="Arend M."/>
            <person name="Barry K.W."/>
            <person name="Binder M."/>
            <person name="Choi C."/>
            <person name="Clum A."/>
            <person name="Copeland A."/>
            <person name="Grisel N."/>
            <person name="Haridas S."/>
            <person name="Kipfer T."/>
            <person name="LaButti K."/>
            <person name="Lindquist E."/>
            <person name="Lipzen A."/>
            <person name="Maire R."/>
            <person name="Meier B."/>
            <person name="Mihaltcheva S."/>
            <person name="Molinier V."/>
            <person name="Murat C."/>
            <person name="Poggeler S."/>
            <person name="Quandt C.A."/>
            <person name="Sperisen C."/>
            <person name="Tritt A."/>
            <person name="Tisserant E."/>
            <person name="Crous P.W."/>
            <person name="Henrissat B."/>
            <person name="Nehls U."/>
            <person name="Egli S."/>
            <person name="Spatafora J.W."/>
            <person name="Grigoriev I.V."/>
            <person name="Martin F.M."/>
        </authorList>
    </citation>
    <scope>NUCLEOTIDE SEQUENCE [LARGE SCALE GENOMIC DNA]</scope>
    <source>
        <strain evidence="3 4">CBS 459.81</strain>
    </source>
</reference>
<evidence type="ECO:0000256" key="1">
    <source>
        <dbReference type="SAM" id="MobiDB-lite"/>
    </source>
</evidence>
<feature type="region of interest" description="Disordered" evidence="1">
    <location>
        <begin position="264"/>
        <end position="293"/>
    </location>
</feature>
<dbReference type="AlphaFoldDB" id="A0A8E2J9F2"/>
<dbReference type="PROSITE" id="PS50206">
    <property type="entry name" value="RHODANESE_3"/>
    <property type="match status" value="1"/>
</dbReference>
<organism evidence="3 4">
    <name type="scientific">Lepidopterella palustris CBS 459.81</name>
    <dbReference type="NCBI Taxonomy" id="1314670"/>
    <lineage>
        <taxon>Eukaryota</taxon>
        <taxon>Fungi</taxon>
        <taxon>Dikarya</taxon>
        <taxon>Ascomycota</taxon>
        <taxon>Pezizomycotina</taxon>
        <taxon>Dothideomycetes</taxon>
        <taxon>Pleosporomycetidae</taxon>
        <taxon>Mytilinidiales</taxon>
        <taxon>Argynnaceae</taxon>
        <taxon>Lepidopterella</taxon>
    </lineage>
</organism>
<accession>A0A8E2J9F2</accession>
<dbReference type="SUPFAM" id="SSF52821">
    <property type="entry name" value="Rhodanese/Cell cycle control phosphatase"/>
    <property type="match status" value="1"/>
</dbReference>